<dbReference type="GO" id="GO:0003677">
    <property type="term" value="F:DNA binding"/>
    <property type="evidence" value="ECO:0007669"/>
    <property type="project" value="TreeGrafter"/>
</dbReference>
<dbReference type="SMART" id="SM01043">
    <property type="entry name" value="BTAD"/>
    <property type="match status" value="1"/>
</dbReference>
<dbReference type="Gene3D" id="1.10.10.10">
    <property type="entry name" value="Winged helix-like DNA-binding domain superfamily/Winged helix DNA-binding domain"/>
    <property type="match status" value="1"/>
</dbReference>
<dbReference type="InterPro" id="IPR003593">
    <property type="entry name" value="AAA+_ATPase"/>
</dbReference>
<reference evidence="6" key="1">
    <citation type="submission" date="2016-10" db="EMBL/GenBank/DDBJ databases">
        <authorList>
            <person name="Varghese N."/>
            <person name="Submissions S."/>
        </authorList>
    </citation>
    <scope>NUCLEOTIDE SEQUENCE [LARGE SCALE GENOMIC DNA]</scope>
    <source>
        <strain evidence="6">IBRC-M 10655</strain>
    </source>
</reference>
<dbReference type="PANTHER" id="PTHR35807">
    <property type="entry name" value="TRANSCRIPTIONAL REGULATOR REDD-RELATED"/>
    <property type="match status" value="1"/>
</dbReference>
<keyword evidence="1" id="KW-0805">Transcription regulation</keyword>
<evidence type="ECO:0000259" key="4">
    <source>
        <dbReference type="SMART" id="SM01043"/>
    </source>
</evidence>
<dbReference type="GO" id="GO:0006355">
    <property type="term" value="P:regulation of DNA-templated transcription"/>
    <property type="evidence" value="ECO:0007669"/>
    <property type="project" value="TreeGrafter"/>
</dbReference>
<feature type="domain" description="Bacterial transcriptional activator" evidence="4">
    <location>
        <begin position="100"/>
        <end position="244"/>
    </location>
</feature>
<dbReference type="RefSeq" id="WP_091374078.1">
    <property type="nucleotide sequence ID" value="NZ_FNDV01000005.1"/>
</dbReference>
<evidence type="ECO:0000313" key="6">
    <source>
        <dbReference type="Proteomes" id="UP000199651"/>
    </source>
</evidence>
<sequence>MLIRLIGLVAIEEHDKPPRRLSSAQTQVAFARLVMERATGTDRDQLADTLWPDGLPDTWASALRSVVSRVRTFVSRGGDDAALVAQGRRYLLRIPEEATVDLECAERAVGAAVGALERGAYAESRHCAEDALAYLGEPFLPHHEGEWVEGVRDHVDGLLCSALETASAAAAALGADRDAVRFADEAVRRAPLSESAHRCLMTAHAAGGNRAEALRAYQRLRQVLSDELGIDPSPRTQAAYVELLGGPAGGRGRPRSGEVSAAATPFSGRRAELAALADSWARAEQGGGHLVLVTGEPGVGKTRLVTEAARRIGRAGGLVVYGRGEPGATNPYQPVVQALADFVAATPAESLPLLGAGPQQTLRSLLSGSAELGALTELLVAMAREPVCLVLDDLDLADEDTFLLLRRVFRLSGPDCSMLVMATAGSRAAHRRSAHTDFVHDLDSSGLLRRITVPGLEESDVRALSRQLMASARAADAPPPYRLLADTAGNAYLTVEMLRWYRDGAPEPGRRLPVGVHDYADASLAAVDAEPRRLLRAAAVAGFSFELDLAADAACLTVDEAMDALDALVGAGLVTEVIATGYGAKPVPKYRYTHDVVRRAVYEQLSETRRRWLHARLADAIEHRRADTLATHSRALAHHRSAGADADGDTRAVQASWHAAAWAGRKGAQNEAVRLLEQALAHVPVTDTELRADALTRLGLAQLAAGRDDCDQTLLDGTIQALHTHRLNIAAQAALGLADAVGSRPRLRGEAAAMIDLLLRTVAEAPPPRVGTVTVDDVTVGRLLARRCTLTASVAPDPALTRALPAMIGELRLLEGPDHVRWRATLAGEALTVAVSVGDSAARVAAAHHRASTAELSGDLDARDTALAALAEAVNDGVGDEVAAGDALLAEHAVAVAVTHGRLTDAAATARHVESLRDRSGAHEIVPAPGSLAHRQMLIARWLRHGGEPIAPEQPVPHYDGAERALAAILRGDRGLPHLTVRALAINAEPMPTGDEWPHAVGVLALCAVELGDPATAEAVRNLLLPYPELTCGVGYRSFVGTAALHLGRLAVVTGDWDDAERHLSLALSQLAGRRARPWMAVAQHALAKALENRGKVGDHQCAQALRAEADWTLASLGLRRSA</sequence>
<organism evidence="5 6">
    <name type="scientific">Actinokineospora alba</name>
    <dbReference type="NCBI Taxonomy" id="504798"/>
    <lineage>
        <taxon>Bacteria</taxon>
        <taxon>Bacillati</taxon>
        <taxon>Actinomycetota</taxon>
        <taxon>Actinomycetes</taxon>
        <taxon>Pseudonocardiales</taxon>
        <taxon>Pseudonocardiaceae</taxon>
        <taxon>Actinokineospora</taxon>
    </lineage>
</organism>
<dbReference type="AlphaFoldDB" id="A0A1H0M7M8"/>
<dbReference type="OrthoDB" id="4017436at2"/>
<keyword evidence="6" id="KW-1185">Reference proteome</keyword>
<dbReference type="Gene3D" id="1.25.40.10">
    <property type="entry name" value="Tetratricopeptide repeat domain"/>
    <property type="match status" value="1"/>
</dbReference>
<evidence type="ECO:0000256" key="2">
    <source>
        <dbReference type="ARBA" id="ARBA00023163"/>
    </source>
</evidence>
<dbReference type="SUPFAM" id="SSF48452">
    <property type="entry name" value="TPR-like"/>
    <property type="match status" value="1"/>
</dbReference>
<dbReference type="InterPro" id="IPR011990">
    <property type="entry name" value="TPR-like_helical_dom_sf"/>
</dbReference>
<dbReference type="SUPFAM" id="SSF52540">
    <property type="entry name" value="P-loop containing nucleoside triphosphate hydrolases"/>
    <property type="match status" value="1"/>
</dbReference>
<dbReference type="InterPro" id="IPR005158">
    <property type="entry name" value="BTAD"/>
</dbReference>
<evidence type="ECO:0000313" key="5">
    <source>
        <dbReference type="EMBL" id="SDO76345.1"/>
    </source>
</evidence>
<dbReference type="EMBL" id="FNJB01000004">
    <property type="protein sequence ID" value="SDO76345.1"/>
    <property type="molecule type" value="Genomic_DNA"/>
</dbReference>
<dbReference type="InterPro" id="IPR051677">
    <property type="entry name" value="AfsR-DnrI-RedD_regulator"/>
</dbReference>
<dbReference type="Gene3D" id="3.40.50.300">
    <property type="entry name" value="P-loop containing nucleotide triphosphate hydrolases"/>
    <property type="match status" value="1"/>
</dbReference>
<dbReference type="SMART" id="SM00382">
    <property type="entry name" value="AAA"/>
    <property type="match status" value="1"/>
</dbReference>
<keyword evidence="2" id="KW-0804">Transcription</keyword>
<dbReference type="PANTHER" id="PTHR35807:SF1">
    <property type="entry name" value="TRANSCRIPTIONAL REGULATOR REDD"/>
    <property type="match status" value="1"/>
</dbReference>
<proteinExistence type="predicted"/>
<dbReference type="InterPro" id="IPR041664">
    <property type="entry name" value="AAA_16"/>
</dbReference>
<dbReference type="Proteomes" id="UP000199651">
    <property type="component" value="Unassembled WGS sequence"/>
</dbReference>
<dbReference type="InterPro" id="IPR027417">
    <property type="entry name" value="P-loop_NTPase"/>
</dbReference>
<name>A0A1H0M7M8_9PSEU</name>
<dbReference type="Pfam" id="PF03704">
    <property type="entry name" value="BTAD"/>
    <property type="match status" value="1"/>
</dbReference>
<protein>
    <submittedName>
        <fullName evidence="5">AAA ATPase domain-containing protein</fullName>
    </submittedName>
</protein>
<dbReference type="Pfam" id="PF13191">
    <property type="entry name" value="AAA_16"/>
    <property type="match status" value="1"/>
</dbReference>
<evidence type="ECO:0000259" key="3">
    <source>
        <dbReference type="SMART" id="SM00382"/>
    </source>
</evidence>
<gene>
    <name evidence="5" type="ORF">SAMN05192558_104444</name>
</gene>
<evidence type="ECO:0000256" key="1">
    <source>
        <dbReference type="ARBA" id="ARBA00023015"/>
    </source>
</evidence>
<dbReference type="InterPro" id="IPR036388">
    <property type="entry name" value="WH-like_DNA-bd_sf"/>
</dbReference>
<feature type="domain" description="AAA+ ATPase" evidence="3">
    <location>
        <begin position="287"/>
        <end position="458"/>
    </location>
</feature>
<dbReference type="STRING" id="504798.SAMN05421871_10516"/>
<accession>A0A1H0M7M8</accession>